<sequence length="84" mass="8972">MLALVVCCGVALEFPAAGRSRRPKRACIAPVSLPKNAASRSRTLSTAVWSSLHNITSNTGNKRELVPGHTCNQICGFSHVTQLL</sequence>
<evidence type="ECO:0008006" key="4">
    <source>
        <dbReference type="Google" id="ProtNLM"/>
    </source>
</evidence>
<dbReference type="EMBL" id="JARK01001347">
    <property type="protein sequence ID" value="EYC25932.1"/>
    <property type="molecule type" value="Genomic_DNA"/>
</dbReference>
<feature type="chain" id="PRO_5001490623" description="Secreted protein" evidence="1">
    <location>
        <begin position="19"/>
        <end position="84"/>
    </location>
</feature>
<evidence type="ECO:0000256" key="1">
    <source>
        <dbReference type="SAM" id="SignalP"/>
    </source>
</evidence>
<evidence type="ECO:0000313" key="3">
    <source>
        <dbReference type="Proteomes" id="UP000024635"/>
    </source>
</evidence>
<organism evidence="2 3">
    <name type="scientific">Ancylostoma ceylanicum</name>
    <dbReference type="NCBI Taxonomy" id="53326"/>
    <lineage>
        <taxon>Eukaryota</taxon>
        <taxon>Metazoa</taxon>
        <taxon>Ecdysozoa</taxon>
        <taxon>Nematoda</taxon>
        <taxon>Chromadorea</taxon>
        <taxon>Rhabditida</taxon>
        <taxon>Rhabditina</taxon>
        <taxon>Rhabditomorpha</taxon>
        <taxon>Strongyloidea</taxon>
        <taxon>Ancylostomatidae</taxon>
        <taxon>Ancylostomatinae</taxon>
        <taxon>Ancylostoma</taxon>
    </lineage>
</organism>
<proteinExistence type="predicted"/>
<accession>A0A016VFX8</accession>
<name>A0A016VFX8_9BILA</name>
<comment type="caution">
    <text evidence="2">The sequence shown here is derived from an EMBL/GenBank/DDBJ whole genome shotgun (WGS) entry which is preliminary data.</text>
</comment>
<keyword evidence="3" id="KW-1185">Reference proteome</keyword>
<dbReference type="Proteomes" id="UP000024635">
    <property type="component" value="Unassembled WGS sequence"/>
</dbReference>
<protein>
    <recommendedName>
        <fullName evidence="4">Secreted protein</fullName>
    </recommendedName>
</protein>
<reference evidence="3" key="1">
    <citation type="journal article" date="2015" name="Nat. Genet.">
        <title>The genome and transcriptome of the zoonotic hookworm Ancylostoma ceylanicum identify infection-specific gene families.</title>
        <authorList>
            <person name="Schwarz E.M."/>
            <person name="Hu Y."/>
            <person name="Antoshechkin I."/>
            <person name="Miller M.M."/>
            <person name="Sternberg P.W."/>
            <person name="Aroian R.V."/>
        </authorList>
    </citation>
    <scope>NUCLEOTIDE SEQUENCE</scope>
    <source>
        <strain evidence="3">HY135</strain>
    </source>
</reference>
<feature type="signal peptide" evidence="1">
    <location>
        <begin position="1"/>
        <end position="18"/>
    </location>
</feature>
<gene>
    <name evidence="2" type="primary">Acey_s0011.g1463</name>
    <name evidence="2" type="ORF">Y032_0011g1463</name>
</gene>
<keyword evidence="1" id="KW-0732">Signal</keyword>
<evidence type="ECO:0000313" key="2">
    <source>
        <dbReference type="EMBL" id="EYC25932.1"/>
    </source>
</evidence>
<dbReference type="AlphaFoldDB" id="A0A016VFX8"/>